<name>A4S2C8_OSTLU</name>
<organism evidence="2 3">
    <name type="scientific">Ostreococcus lucimarinus (strain CCE9901)</name>
    <dbReference type="NCBI Taxonomy" id="436017"/>
    <lineage>
        <taxon>Eukaryota</taxon>
        <taxon>Viridiplantae</taxon>
        <taxon>Chlorophyta</taxon>
        <taxon>Mamiellophyceae</taxon>
        <taxon>Mamiellales</taxon>
        <taxon>Bathycoccaceae</taxon>
        <taxon>Ostreococcus</taxon>
    </lineage>
</organism>
<dbReference type="HOGENOM" id="CLU_2137704_0_0_1"/>
<reference evidence="2 3" key="1">
    <citation type="journal article" date="2007" name="Proc. Natl. Acad. Sci. U.S.A.">
        <title>The tiny eukaryote Ostreococcus provides genomic insights into the paradox of plankton speciation.</title>
        <authorList>
            <person name="Palenik B."/>
            <person name="Grimwood J."/>
            <person name="Aerts A."/>
            <person name="Rouze P."/>
            <person name="Salamov A."/>
            <person name="Putnam N."/>
            <person name="Dupont C."/>
            <person name="Jorgensen R."/>
            <person name="Derelle E."/>
            <person name="Rombauts S."/>
            <person name="Zhou K."/>
            <person name="Otillar R."/>
            <person name="Merchant S.S."/>
            <person name="Podell S."/>
            <person name="Gaasterland T."/>
            <person name="Napoli C."/>
            <person name="Gendler K."/>
            <person name="Manuell A."/>
            <person name="Tai V."/>
            <person name="Vallon O."/>
            <person name="Piganeau G."/>
            <person name="Jancek S."/>
            <person name="Heijde M."/>
            <person name="Jabbari K."/>
            <person name="Bowler C."/>
            <person name="Lohr M."/>
            <person name="Robbens S."/>
            <person name="Werner G."/>
            <person name="Dubchak I."/>
            <person name="Pazour G.J."/>
            <person name="Ren Q."/>
            <person name="Paulsen I."/>
            <person name="Delwiche C."/>
            <person name="Schmutz J."/>
            <person name="Rokhsar D."/>
            <person name="Van de Peer Y."/>
            <person name="Moreau H."/>
            <person name="Grigoriev I.V."/>
        </authorList>
    </citation>
    <scope>NUCLEOTIDE SEQUENCE [LARGE SCALE GENOMIC DNA]</scope>
    <source>
        <strain evidence="2 3">CCE9901</strain>
    </source>
</reference>
<dbReference type="AlphaFoldDB" id="A4S2C8"/>
<dbReference type="Proteomes" id="UP000001568">
    <property type="component" value="Chromosome 9"/>
</dbReference>
<evidence type="ECO:0000313" key="3">
    <source>
        <dbReference type="Proteomes" id="UP000001568"/>
    </source>
</evidence>
<proteinExistence type="predicted"/>
<dbReference type="GeneID" id="5003542"/>
<keyword evidence="3" id="KW-1185">Reference proteome</keyword>
<dbReference type="Gramene" id="ABO98023">
    <property type="protein sequence ID" value="ABO98023"/>
    <property type="gene ID" value="OSTLU_16702"/>
</dbReference>
<gene>
    <name evidence="2" type="ORF">OSTLU_16702</name>
</gene>
<feature type="region of interest" description="Disordered" evidence="1">
    <location>
        <begin position="94"/>
        <end position="113"/>
    </location>
</feature>
<dbReference type="EMBL" id="CP000589">
    <property type="protein sequence ID" value="ABO98023.1"/>
    <property type="molecule type" value="Genomic_DNA"/>
</dbReference>
<evidence type="ECO:0000256" key="1">
    <source>
        <dbReference type="SAM" id="MobiDB-lite"/>
    </source>
</evidence>
<dbReference type="KEGG" id="olu:OSTLU_16702"/>
<protein>
    <submittedName>
        <fullName evidence="2">Uncharacterized protein</fullName>
    </submittedName>
</protein>
<sequence length="113" mass="11858">MVAEGDIPSGTYQVSAWWAGARNDGKGNAPRCDSERQRGCEVRCELTGEGELVCEGIESGTYVVVNVADLDEACAVTFDGESIECEGAGEPLVSDTGDLDLKDSSQHGIRMGG</sequence>
<dbReference type="OrthoDB" id="495933at2759"/>
<accession>A4S2C8</accession>
<evidence type="ECO:0000313" key="2">
    <source>
        <dbReference type="EMBL" id="ABO98023.1"/>
    </source>
</evidence>
<dbReference type="RefSeq" id="XP_001419730.1">
    <property type="nucleotide sequence ID" value="XM_001419693.1"/>
</dbReference>